<comment type="subunit">
    <text evidence="5">Part of the 50S ribosomal subunit; part of the 5S rRNA/L5/L18/L25 subcomplex. Contacts the 5S rRNA. Binds to the 5S rRNA independently of L5 and L18.</text>
</comment>
<dbReference type="Pfam" id="PF14693">
    <property type="entry name" value="Ribosomal_TL5_C"/>
    <property type="match status" value="1"/>
</dbReference>
<dbReference type="GO" id="GO:0006412">
    <property type="term" value="P:translation"/>
    <property type="evidence" value="ECO:0007669"/>
    <property type="project" value="UniProtKB-UniRule"/>
</dbReference>
<keyword evidence="3 5" id="KW-0689">Ribosomal protein</keyword>
<evidence type="ECO:0000313" key="9">
    <source>
        <dbReference type="Proteomes" id="UP000231092"/>
    </source>
</evidence>
<evidence type="ECO:0000256" key="3">
    <source>
        <dbReference type="ARBA" id="ARBA00022980"/>
    </source>
</evidence>
<evidence type="ECO:0000313" key="8">
    <source>
        <dbReference type="EMBL" id="PJJ28155.1"/>
    </source>
</evidence>
<gene>
    <name evidence="5" type="primary">rplY</name>
    <name evidence="5" type="synonym">ctc</name>
    <name evidence="8" type="ORF">H171_1648</name>
</gene>
<dbReference type="GO" id="GO:0003735">
    <property type="term" value="F:structural constituent of ribosome"/>
    <property type="evidence" value="ECO:0007669"/>
    <property type="project" value="InterPro"/>
</dbReference>
<reference evidence="8 9" key="1">
    <citation type="submission" date="2017-11" db="EMBL/GenBank/DDBJ databases">
        <title>Understudied soil microbes with underappreciated capabilities: Untangling the Clostridium saccharolyticum group.</title>
        <authorList>
            <person name="Leschine S."/>
        </authorList>
    </citation>
    <scope>NUCLEOTIDE SEQUENCE [LARGE SCALE GENOMIC DNA]</scope>
    <source>
        <strain evidence="8 9">18A</strain>
    </source>
</reference>
<proteinExistence type="inferred from homology"/>
<protein>
    <recommendedName>
        <fullName evidence="5">Large ribosomal subunit protein bL25</fullName>
    </recommendedName>
    <alternativeName>
        <fullName evidence="5">General stress protein CTC</fullName>
    </alternativeName>
</protein>
<dbReference type="Gene3D" id="2.170.120.20">
    <property type="entry name" value="Ribosomal protein L25, beta domain"/>
    <property type="match status" value="1"/>
</dbReference>
<dbReference type="InterPro" id="IPR020057">
    <property type="entry name" value="Ribosomal_bL25_b-dom"/>
</dbReference>
<feature type="domain" description="Large ribosomal subunit protein bL25 beta" evidence="7">
    <location>
        <begin position="102"/>
        <end position="183"/>
    </location>
</feature>
<dbReference type="GO" id="GO:0022625">
    <property type="term" value="C:cytosolic large ribosomal subunit"/>
    <property type="evidence" value="ECO:0007669"/>
    <property type="project" value="TreeGrafter"/>
</dbReference>
<evidence type="ECO:0000256" key="4">
    <source>
        <dbReference type="ARBA" id="ARBA00023274"/>
    </source>
</evidence>
<keyword evidence="2 5" id="KW-0694">RNA-binding</keyword>
<name>A0A2M8Z3Y5_9FIRM</name>
<evidence type="ECO:0000256" key="2">
    <source>
        <dbReference type="ARBA" id="ARBA00022884"/>
    </source>
</evidence>
<dbReference type="InterPro" id="IPR001021">
    <property type="entry name" value="Ribosomal_bL25_long"/>
</dbReference>
<keyword evidence="1 5" id="KW-0699">rRNA-binding</keyword>
<dbReference type="Gene3D" id="2.40.240.10">
    <property type="entry name" value="Ribosomal Protein L25, Chain P"/>
    <property type="match status" value="1"/>
</dbReference>
<dbReference type="InterPro" id="IPR037121">
    <property type="entry name" value="Ribosomal_bL25_C"/>
</dbReference>
<dbReference type="InterPro" id="IPR011035">
    <property type="entry name" value="Ribosomal_bL25/Gln-tRNA_synth"/>
</dbReference>
<dbReference type="Pfam" id="PF01386">
    <property type="entry name" value="Ribosomal_L25p"/>
    <property type="match status" value="1"/>
</dbReference>
<evidence type="ECO:0000259" key="7">
    <source>
        <dbReference type="Pfam" id="PF14693"/>
    </source>
</evidence>
<feature type="domain" description="Large ribosomal subunit protein bL25 L25" evidence="6">
    <location>
        <begin position="8"/>
        <end position="94"/>
    </location>
</feature>
<dbReference type="InterPro" id="IPR020056">
    <property type="entry name" value="Rbsml_bL25/Gln-tRNA_synth_N"/>
</dbReference>
<dbReference type="InterPro" id="IPR029751">
    <property type="entry name" value="Ribosomal_L25_dom"/>
</dbReference>
<dbReference type="InterPro" id="IPR020930">
    <property type="entry name" value="Ribosomal_uL5_bac-type"/>
</dbReference>
<comment type="caution">
    <text evidence="8">The sequence shown here is derived from an EMBL/GenBank/DDBJ whole genome shotgun (WGS) entry which is preliminary data.</text>
</comment>
<comment type="function">
    <text evidence="5">This is one of the proteins that binds to the 5S RNA in the ribosome where it forms part of the central protuberance.</text>
</comment>
<dbReference type="EMBL" id="PGET01000001">
    <property type="protein sequence ID" value="PJJ28155.1"/>
    <property type="molecule type" value="Genomic_DNA"/>
</dbReference>
<dbReference type="SUPFAM" id="SSF50715">
    <property type="entry name" value="Ribosomal protein L25-like"/>
    <property type="match status" value="1"/>
</dbReference>
<evidence type="ECO:0000256" key="5">
    <source>
        <dbReference type="HAMAP-Rule" id="MF_01334"/>
    </source>
</evidence>
<dbReference type="PANTHER" id="PTHR33284:SF1">
    <property type="entry name" value="RIBOSOMAL PROTEIN L25_GLN-TRNA SYNTHETASE, ANTI-CODON-BINDING DOMAIN-CONTAINING PROTEIN"/>
    <property type="match status" value="1"/>
</dbReference>
<dbReference type="GO" id="GO:0008097">
    <property type="term" value="F:5S rRNA binding"/>
    <property type="evidence" value="ECO:0007669"/>
    <property type="project" value="InterPro"/>
</dbReference>
<evidence type="ECO:0000256" key="1">
    <source>
        <dbReference type="ARBA" id="ARBA00022730"/>
    </source>
</evidence>
<dbReference type="AlphaFoldDB" id="A0A2M8Z3Y5"/>
<dbReference type="HAMAP" id="MF_01334">
    <property type="entry name" value="Ribosomal_bL25_CTC"/>
    <property type="match status" value="1"/>
</dbReference>
<dbReference type="Proteomes" id="UP000231092">
    <property type="component" value="Unassembled WGS sequence"/>
</dbReference>
<dbReference type="OrthoDB" id="9790002at2"/>
<organism evidence="8 9">
    <name type="scientific">[Clostridium] celerecrescens 18A</name>
    <dbReference type="NCBI Taxonomy" id="1286362"/>
    <lineage>
        <taxon>Bacteria</taxon>
        <taxon>Bacillati</taxon>
        <taxon>Bacillota</taxon>
        <taxon>Clostridia</taxon>
        <taxon>Lachnospirales</taxon>
        <taxon>Lachnospiraceae</taxon>
        <taxon>Lacrimispora</taxon>
    </lineage>
</organism>
<evidence type="ECO:0000259" key="6">
    <source>
        <dbReference type="Pfam" id="PF01386"/>
    </source>
</evidence>
<dbReference type="CDD" id="cd00495">
    <property type="entry name" value="Ribosomal_L25_TL5_CTC"/>
    <property type="match status" value="1"/>
</dbReference>
<keyword evidence="4 5" id="KW-0687">Ribonucleoprotein</keyword>
<comment type="similarity">
    <text evidence="5">Belongs to the bacterial ribosomal protein bL25 family. CTC subfamily.</text>
</comment>
<dbReference type="RefSeq" id="WP_100304684.1">
    <property type="nucleotide sequence ID" value="NZ_PGET01000001.1"/>
</dbReference>
<accession>A0A2M8Z3Y5</accession>
<dbReference type="PANTHER" id="PTHR33284">
    <property type="entry name" value="RIBOSOMAL PROTEIN L25/GLN-TRNA SYNTHETASE, ANTI-CODON-BINDING DOMAIN-CONTAINING PROTEIN"/>
    <property type="match status" value="1"/>
</dbReference>
<sequence length="198" mass="21963">MENTGVMNVELRKSTRKGDNNQLKREGYLLGNIAGKGVDSISIAVKKDVFRRSMKEFGRNGIFKLVVPDGQSYTVMAKEIHIEPVKNEISHLDFQMVSFSEKIKQEVAIKITGAELLESKRLLINSTIDSILLEGLPQDIPDEIVIDVSNMEAGESIQFSDIKLPEGLTSTIDPEQKMITVVGSKIREAVEGEEEAKS</sequence>
<dbReference type="NCBIfam" id="TIGR00731">
    <property type="entry name" value="bL25_bact_ctc"/>
    <property type="match status" value="1"/>
</dbReference>